<organism evidence="3">
    <name type="scientific">Streptomyces sp. R44</name>
    <dbReference type="NCBI Taxonomy" id="3238633"/>
    <lineage>
        <taxon>Bacteria</taxon>
        <taxon>Bacillati</taxon>
        <taxon>Actinomycetota</taxon>
        <taxon>Actinomycetes</taxon>
        <taxon>Kitasatosporales</taxon>
        <taxon>Streptomycetaceae</taxon>
        <taxon>Streptomyces</taxon>
    </lineage>
</organism>
<feature type="chain" id="PRO_5044226355" evidence="2">
    <location>
        <begin position="41"/>
        <end position="68"/>
    </location>
</feature>
<feature type="region of interest" description="Disordered" evidence="1">
    <location>
        <begin position="41"/>
        <end position="68"/>
    </location>
</feature>
<feature type="compositionally biased region" description="Polar residues" evidence="1">
    <location>
        <begin position="44"/>
        <end position="60"/>
    </location>
</feature>
<gene>
    <name evidence="3" type="ORF">AB5J54_26655</name>
</gene>
<evidence type="ECO:0000256" key="2">
    <source>
        <dbReference type="SAM" id="SignalP"/>
    </source>
</evidence>
<protein>
    <submittedName>
        <fullName evidence="3">Uncharacterized protein</fullName>
    </submittedName>
</protein>
<sequence length="68" mass="6688">MPSSARFATFARIQLRAVVALAVPAAAALTLVLAAQPAPAVTASGDTASGTVTSTVQPSDGNDGFSWG</sequence>
<proteinExistence type="predicted"/>
<feature type="signal peptide" evidence="2">
    <location>
        <begin position="1"/>
        <end position="40"/>
    </location>
</feature>
<dbReference type="EMBL" id="CP163444">
    <property type="protein sequence ID" value="XDQ73879.1"/>
    <property type="molecule type" value="Genomic_DNA"/>
</dbReference>
<dbReference type="RefSeq" id="WP_369146437.1">
    <property type="nucleotide sequence ID" value="NZ_CP163444.1"/>
</dbReference>
<reference evidence="3" key="1">
    <citation type="submission" date="2024-07" db="EMBL/GenBank/DDBJ databases">
        <authorList>
            <person name="Yu S.T."/>
        </authorList>
    </citation>
    <scope>NUCLEOTIDE SEQUENCE</scope>
    <source>
        <strain evidence="3">R44</strain>
    </source>
</reference>
<keyword evidence="2" id="KW-0732">Signal</keyword>
<dbReference type="AlphaFoldDB" id="A0AB39T8S5"/>
<evidence type="ECO:0000313" key="3">
    <source>
        <dbReference type="EMBL" id="XDQ73879.1"/>
    </source>
</evidence>
<accession>A0AB39T8S5</accession>
<evidence type="ECO:0000256" key="1">
    <source>
        <dbReference type="SAM" id="MobiDB-lite"/>
    </source>
</evidence>
<name>A0AB39T8S5_9ACTN</name>